<feature type="DNA-binding region" description="H-T-H motif" evidence="4">
    <location>
        <begin position="42"/>
        <end position="61"/>
    </location>
</feature>
<keyword evidence="3" id="KW-0804">Transcription</keyword>
<proteinExistence type="predicted"/>
<dbReference type="RefSeq" id="WP_161809972.1">
    <property type="nucleotide sequence ID" value="NZ_BLJN01000001.1"/>
</dbReference>
<name>A0A829Y4R3_9GAMM</name>
<comment type="caution">
    <text evidence="7">The sequence shown here is derived from an EMBL/GenBank/DDBJ whole genome shotgun (WGS) entry which is preliminary data.</text>
</comment>
<dbReference type="AlphaFoldDB" id="A0A829Y4R3"/>
<dbReference type="PANTHER" id="PTHR47506">
    <property type="entry name" value="TRANSCRIPTIONAL REGULATORY PROTEIN"/>
    <property type="match status" value="1"/>
</dbReference>
<feature type="region of interest" description="Disordered" evidence="5">
    <location>
        <begin position="1"/>
        <end position="20"/>
    </location>
</feature>
<dbReference type="InterPro" id="IPR011075">
    <property type="entry name" value="TetR_C"/>
</dbReference>
<gene>
    <name evidence="7" type="ORF">GCM10011487_00310</name>
</gene>
<dbReference type="SUPFAM" id="SSF46689">
    <property type="entry name" value="Homeodomain-like"/>
    <property type="match status" value="1"/>
</dbReference>
<feature type="domain" description="HTH tetR-type" evidence="6">
    <location>
        <begin position="19"/>
        <end position="79"/>
    </location>
</feature>
<accession>A0A829Y4R3</accession>
<dbReference type="InterPro" id="IPR036271">
    <property type="entry name" value="Tet_transcr_reg_TetR-rel_C_sf"/>
</dbReference>
<keyword evidence="2 4" id="KW-0238">DNA-binding</keyword>
<dbReference type="PROSITE" id="PS50977">
    <property type="entry name" value="HTH_TETR_2"/>
    <property type="match status" value="1"/>
</dbReference>
<dbReference type="GO" id="GO:0003677">
    <property type="term" value="F:DNA binding"/>
    <property type="evidence" value="ECO:0007669"/>
    <property type="project" value="UniProtKB-UniRule"/>
</dbReference>
<dbReference type="Pfam" id="PF00440">
    <property type="entry name" value="TetR_N"/>
    <property type="match status" value="1"/>
</dbReference>
<dbReference type="InterPro" id="IPR009057">
    <property type="entry name" value="Homeodomain-like_sf"/>
</dbReference>
<sequence length="205" mass="22546">MSPTAKPRAGSEGAAAPTESVRDRILNTARDLFYKEGARAVGVDTVVARSGVAKTSLYRWFPSKDALIVAVLEQEQKDRWAGWDKTAAQSDPEPRARLRAHLNGIVRFVSSSHFRGCPFMNITVEFADPQHPARVLATEEMQELRRRLRGLVDNIEGVRNPEELTEQLLLLVDGAFSSAQALGKSGPQHFLVATADALVDAQLKK</sequence>
<dbReference type="SUPFAM" id="SSF48498">
    <property type="entry name" value="Tetracyclin repressor-like, C-terminal domain"/>
    <property type="match status" value="1"/>
</dbReference>
<evidence type="ECO:0000259" key="6">
    <source>
        <dbReference type="PROSITE" id="PS50977"/>
    </source>
</evidence>
<reference evidence="8" key="1">
    <citation type="submission" date="2020-01" db="EMBL/GenBank/DDBJ databases">
        <title>'Steroidobacter agaridevorans' sp. nov., agar-degrading bacteria isolated from rhizosphere soils.</title>
        <authorList>
            <person name="Ikenaga M."/>
            <person name="Kataoka M."/>
            <person name="Murouchi A."/>
            <person name="Katsuragi S."/>
            <person name="Sakai M."/>
        </authorList>
    </citation>
    <scope>NUCLEOTIDE SEQUENCE [LARGE SCALE GENOMIC DNA]</scope>
    <source>
        <strain evidence="8">YU21-B</strain>
    </source>
</reference>
<dbReference type="EMBL" id="BLJN01000001">
    <property type="protein sequence ID" value="GFE78031.1"/>
    <property type="molecule type" value="Genomic_DNA"/>
</dbReference>
<dbReference type="Proteomes" id="UP000445000">
    <property type="component" value="Unassembled WGS sequence"/>
</dbReference>
<dbReference type="InterPro" id="IPR001647">
    <property type="entry name" value="HTH_TetR"/>
</dbReference>
<keyword evidence="8" id="KW-1185">Reference proteome</keyword>
<evidence type="ECO:0000256" key="2">
    <source>
        <dbReference type="ARBA" id="ARBA00023125"/>
    </source>
</evidence>
<evidence type="ECO:0000256" key="4">
    <source>
        <dbReference type="PROSITE-ProRule" id="PRU00335"/>
    </source>
</evidence>
<dbReference type="Gene3D" id="1.10.357.10">
    <property type="entry name" value="Tetracycline Repressor, domain 2"/>
    <property type="match status" value="1"/>
</dbReference>
<evidence type="ECO:0000313" key="7">
    <source>
        <dbReference type="EMBL" id="GFE78031.1"/>
    </source>
</evidence>
<keyword evidence="1" id="KW-0805">Transcription regulation</keyword>
<dbReference type="PRINTS" id="PR00455">
    <property type="entry name" value="HTHTETR"/>
</dbReference>
<dbReference type="Pfam" id="PF16925">
    <property type="entry name" value="TetR_C_13"/>
    <property type="match status" value="1"/>
</dbReference>
<evidence type="ECO:0000256" key="1">
    <source>
        <dbReference type="ARBA" id="ARBA00023015"/>
    </source>
</evidence>
<organism evidence="7 8">
    <name type="scientific">Steroidobacter agaridevorans</name>
    <dbReference type="NCBI Taxonomy" id="2695856"/>
    <lineage>
        <taxon>Bacteria</taxon>
        <taxon>Pseudomonadati</taxon>
        <taxon>Pseudomonadota</taxon>
        <taxon>Gammaproteobacteria</taxon>
        <taxon>Steroidobacterales</taxon>
        <taxon>Steroidobacteraceae</taxon>
        <taxon>Steroidobacter</taxon>
    </lineage>
</organism>
<evidence type="ECO:0000313" key="8">
    <source>
        <dbReference type="Proteomes" id="UP000445000"/>
    </source>
</evidence>
<dbReference type="PANTHER" id="PTHR47506:SF1">
    <property type="entry name" value="HTH-TYPE TRANSCRIPTIONAL REGULATOR YJDC"/>
    <property type="match status" value="1"/>
</dbReference>
<evidence type="ECO:0000256" key="3">
    <source>
        <dbReference type="ARBA" id="ARBA00023163"/>
    </source>
</evidence>
<evidence type="ECO:0000256" key="5">
    <source>
        <dbReference type="SAM" id="MobiDB-lite"/>
    </source>
</evidence>
<protein>
    <submittedName>
        <fullName evidence="7">TetR family transcriptional regulator</fullName>
    </submittedName>
</protein>